<evidence type="ECO:0000256" key="1">
    <source>
        <dbReference type="SAM" id="MobiDB-lite"/>
    </source>
</evidence>
<protein>
    <submittedName>
        <fullName evidence="3">DUF397 domain-containing protein</fullName>
    </submittedName>
</protein>
<dbReference type="Proteomes" id="UP000471293">
    <property type="component" value="Unassembled WGS sequence"/>
</dbReference>
<reference evidence="3 4" key="1">
    <citation type="submission" date="2020-01" db="EMBL/GenBank/DDBJ databases">
        <title>Insect and environment-associated Actinomycetes.</title>
        <authorList>
            <person name="Currrie C."/>
            <person name="Chevrette M."/>
            <person name="Carlson C."/>
            <person name="Stubbendieck R."/>
            <person name="Wendt-Pienkowski E."/>
        </authorList>
    </citation>
    <scope>NUCLEOTIDE SEQUENCE [LARGE SCALE GENOMIC DNA]</scope>
    <source>
        <strain evidence="3 4">SID11342</strain>
    </source>
</reference>
<accession>A0A6N9U137</accession>
<evidence type="ECO:0000313" key="4">
    <source>
        <dbReference type="Proteomes" id="UP000471293"/>
    </source>
</evidence>
<evidence type="ECO:0000259" key="2">
    <source>
        <dbReference type="Pfam" id="PF04149"/>
    </source>
</evidence>
<evidence type="ECO:0000313" key="3">
    <source>
        <dbReference type="EMBL" id="NEA16262.1"/>
    </source>
</evidence>
<dbReference type="InterPro" id="IPR007278">
    <property type="entry name" value="DUF397"/>
</dbReference>
<name>A0A6N9U137_STRHA</name>
<feature type="domain" description="DUF397" evidence="2">
    <location>
        <begin position="12"/>
        <end position="62"/>
    </location>
</feature>
<feature type="region of interest" description="Disordered" evidence="1">
    <location>
        <begin position="1"/>
        <end position="20"/>
    </location>
</feature>
<gene>
    <name evidence="3" type="ORF">G3I29_12130</name>
</gene>
<proteinExistence type="predicted"/>
<dbReference type="EMBL" id="JAAGLQ010000235">
    <property type="protein sequence ID" value="NEA16262.1"/>
    <property type="molecule type" value="Genomic_DNA"/>
</dbReference>
<dbReference type="Pfam" id="PF04149">
    <property type="entry name" value="DUF397"/>
    <property type="match status" value="1"/>
</dbReference>
<comment type="caution">
    <text evidence="3">The sequence shown here is derived from an EMBL/GenBank/DDBJ whole genome shotgun (WGS) entry which is preliminary data.</text>
</comment>
<organism evidence="3 4">
    <name type="scientific">Streptomyces halstedii</name>
    <dbReference type="NCBI Taxonomy" id="1944"/>
    <lineage>
        <taxon>Bacteria</taxon>
        <taxon>Bacillati</taxon>
        <taxon>Actinomycetota</taxon>
        <taxon>Actinomycetes</taxon>
        <taxon>Kitasatosporales</taxon>
        <taxon>Streptomycetaceae</taxon>
        <taxon>Streptomyces</taxon>
    </lineage>
</organism>
<sequence length="69" mass="7265">MMSTPSVVGPFVKSTASGQQGDCVEVAPLSDGGRAVRDSKDRHGPHLFFSPTQWSAFTDSVKTDSHGTA</sequence>
<dbReference type="AlphaFoldDB" id="A0A6N9U137"/>